<keyword evidence="3 5" id="KW-1133">Transmembrane helix</keyword>
<gene>
    <name evidence="6" type="ORF">GCM10011507_32310</name>
</gene>
<evidence type="ECO:0000256" key="2">
    <source>
        <dbReference type="ARBA" id="ARBA00022692"/>
    </source>
</evidence>
<evidence type="ECO:0000313" key="6">
    <source>
        <dbReference type="EMBL" id="GGA78614.1"/>
    </source>
</evidence>
<sequence>MSLTDSILGKPLATSEERAEQIGVAAGIPIFGLDALTSAAYGPEAAMTLLIPLGVAGLQHIVPVITAILILLAIVFFSYRQTIAAYPHGGGSYTVATENLGTFPGLLAAAALMIDYILTAAVGISAGVEALTGAIPSLLPHTLLICLVILTILVIVNLRGVKDTGAAFIVPTFLFVATLLTVIGVGVFKTLHSGGHPVAVTSLPPAVPTTVKYLTLWLLLKTFSSGCAAMTGVEAVSNGVMAFREPNRTRRAQTALTIIIGILMVLLFGIAWLSRAYGITAMDPNAEHYQSVVSILTAAVFGRGWFYYLTSASVLAALSLSANTAFADFPRLTRAIAQHDFLPHVFILRGRRLLYSHGVYALTGFTAVILILFGGITDRLIPLYAIGAFLAFTLSQAGMVMHWKKEEGGIRRHWWHMFVNGIGAVATGITTLVVATAKFHDGAWVTVLLIPTMILIMMAVKHHYTRVKREMKEITPLNLVNLEEPIVVIPMARWDRITEKAMRFGLLLSKQIKVVHVHTDDEDGHLDEVWEDHVLAPIRAAHLKEPELKVIRSQYRFVIHPLMDYILELEKENPGRKIAVLLPELVVRHWWENALHNQRVQLLKLLLLLRGNQRIVVVNIPWYL</sequence>
<keyword evidence="4 5" id="KW-0472">Membrane</keyword>
<comment type="caution">
    <text evidence="6">The sequence shown here is derived from an EMBL/GenBank/DDBJ whole genome shotgun (WGS) entry which is preliminary data.</text>
</comment>
<feature type="transmembrane region" description="Helical" evidence="5">
    <location>
        <begin position="359"/>
        <end position="377"/>
    </location>
</feature>
<reference evidence="6" key="1">
    <citation type="journal article" date="2014" name="Int. J. Syst. Evol. Microbiol.">
        <title>Complete genome sequence of Corynebacterium casei LMG S-19264T (=DSM 44701T), isolated from a smear-ripened cheese.</title>
        <authorList>
            <consortium name="US DOE Joint Genome Institute (JGI-PGF)"/>
            <person name="Walter F."/>
            <person name="Albersmeier A."/>
            <person name="Kalinowski J."/>
            <person name="Ruckert C."/>
        </authorList>
    </citation>
    <scope>NUCLEOTIDE SEQUENCE</scope>
    <source>
        <strain evidence="6">CGMCC 1.15447</strain>
    </source>
</reference>
<dbReference type="PANTHER" id="PTHR47704:SF1">
    <property type="entry name" value="POTASSIUM TRANSPORTER KIMA"/>
    <property type="match status" value="1"/>
</dbReference>
<feature type="transmembrane region" description="Helical" evidence="5">
    <location>
        <begin position="443"/>
        <end position="460"/>
    </location>
</feature>
<keyword evidence="7" id="KW-1185">Reference proteome</keyword>
<name>A0A916S286_9BACT</name>
<feature type="transmembrane region" description="Helical" evidence="5">
    <location>
        <begin position="383"/>
        <end position="403"/>
    </location>
</feature>
<dbReference type="Pfam" id="PF13520">
    <property type="entry name" value="AA_permease_2"/>
    <property type="match status" value="1"/>
</dbReference>
<evidence type="ECO:0000256" key="3">
    <source>
        <dbReference type="ARBA" id="ARBA00022989"/>
    </source>
</evidence>
<dbReference type="InterPro" id="IPR053153">
    <property type="entry name" value="APC_K+_Transporter"/>
</dbReference>
<dbReference type="InterPro" id="IPR002293">
    <property type="entry name" value="AA/rel_permease1"/>
</dbReference>
<evidence type="ECO:0000256" key="4">
    <source>
        <dbReference type="ARBA" id="ARBA00023136"/>
    </source>
</evidence>
<dbReference type="Gene3D" id="1.20.1740.10">
    <property type="entry name" value="Amino acid/polyamine transporter I"/>
    <property type="match status" value="1"/>
</dbReference>
<feature type="transmembrane region" description="Helical" evidence="5">
    <location>
        <begin position="100"/>
        <end position="126"/>
    </location>
</feature>
<dbReference type="AlphaFoldDB" id="A0A916S286"/>
<protein>
    <submittedName>
        <fullName evidence="6">Amino acid permease</fullName>
    </submittedName>
</protein>
<dbReference type="GO" id="GO:0016020">
    <property type="term" value="C:membrane"/>
    <property type="evidence" value="ECO:0007669"/>
    <property type="project" value="UniProtKB-SubCell"/>
</dbReference>
<dbReference type="GO" id="GO:0022857">
    <property type="term" value="F:transmembrane transporter activity"/>
    <property type="evidence" value="ECO:0007669"/>
    <property type="project" value="InterPro"/>
</dbReference>
<evidence type="ECO:0000256" key="5">
    <source>
        <dbReference type="SAM" id="Phobius"/>
    </source>
</evidence>
<feature type="transmembrane region" description="Helical" evidence="5">
    <location>
        <begin position="138"/>
        <end position="158"/>
    </location>
</feature>
<feature type="transmembrane region" description="Helical" evidence="5">
    <location>
        <begin position="165"/>
        <end position="188"/>
    </location>
</feature>
<feature type="transmembrane region" description="Helical" evidence="5">
    <location>
        <begin position="255"/>
        <end position="274"/>
    </location>
</feature>
<evidence type="ECO:0000256" key="1">
    <source>
        <dbReference type="ARBA" id="ARBA00004141"/>
    </source>
</evidence>
<dbReference type="RefSeq" id="WP_188760567.1">
    <property type="nucleotide sequence ID" value="NZ_BMJB01000003.1"/>
</dbReference>
<dbReference type="Proteomes" id="UP000648801">
    <property type="component" value="Unassembled WGS sequence"/>
</dbReference>
<reference evidence="6" key="2">
    <citation type="submission" date="2020-09" db="EMBL/GenBank/DDBJ databases">
        <authorList>
            <person name="Sun Q."/>
            <person name="Zhou Y."/>
        </authorList>
    </citation>
    <scope>NUCLEOTIDE SEQUENCE</scope>
    <source>
        <strain evidence="6">CGMCC 1.15447</strain>
    </source>
</reference>
<keyword evidence="2 5" id="KW-0812">Transmembrane</keyword>
<dbReference type="EMBL" id="BMJB01000003">
    <property type="protein sequence ID" value="GGA78614.1"/>
    <property type="molecule type" value="Genomic_DNA"/>
</dbReference>
<feature type="transmembrane region" description="Helical" evidence="5">
    <location>
        <begin position="305"/>
        <end position="326"/>
    </location>
</feature>
<comment type="subcellular location">
    <subcellularLocation>
        <location evidence="1">Membrane</location>
        <topology evidence="1">Multi-pass membrane protein</topology>
    </subcellularLocation>
</comment>
<evidence type="ECO:0000313" key="7">
    <source>
        <dbReference type="Proteomes" id="UP000648801"/>
    </source>
</evidence>
<organism evidence="6 7">
    <name type="scientific">Edaphobacter acidisoli</name>
    <dbReference type="NCBI Taxonomy" id="2040573"/>
    <lineage>
        <taxon>Bacteria</taxon>
        <taxon>Pseudomonadati</taxon>
        <taxon>Acidobacteriota</taxon>
        <taxon>Terriglobia</taxon>
        <taxon>Terriglobales</taxon>
        <taxon>Acidobacteriaceae</taxon>
        <taxon>Edaphobacter</taxon>
    </lineage>
</organism>
<proteinExistence type="predicted"/>
<dbReference type="PANTHER" id="PTHR47704">
    <property type="entry name" value="POTASSIUM TRANSPORTER KIMA"/>
    <property type="match status" value="1"/>
</dbReference>
<feature type="transmembrane region" description="Helical" evidence="5">
    <location>
        <begin position="61"/>
        <end position="79"/>
    </location>
</feature>
<feature type="transmembrane region" description="Helical" evidence="5">
    <location>
        <begin position="415"/>
        <end position="437"/>
    </location>
</feature>
<accession>A0A916S286</accession>